<evidence type="ECO:0000256" key="2">
    <source>
        <dbReference type="ARBA" id="ARBA00011738"/>
    </source>
</evidence>
<dbReference type="AlphaFoldDB" id="A0A7V3YHV0"/>
<comment type="caution">
    <text evidence="10">The sequence shown here is derived from an EMBL/GenBank/DDBJ whole genome shotgun (WGS) entry which is preliminary data.</text>
</comment>
<comment type="similarity">
    <text evidence="1">Belongs to the cytidine and deoxycytidylate deaminase family. ADAT2 subfamily.</text>
</comment>
<evidence type="ECO:0000256" key="6">
    <source>
        <dbReference type="ARBA" id="ARBA00022833"/>
    </source>
</evidence>
<evidence type="ECO:0000313" key="10">
    <source>
        <dbReference type="EMBL" id="HGI31382.1"/>
    </source>
</evidence>
<dbReference type="GO" id="GO:0002100">
    <property type="term" value="P:tRNA wobble adenosine to inosine editing"/>
    <property type="evidence" value="ECO:0007669"/>
    <property type="project" value="UniProtKB-UniRule"/>
</dbReference>
<dbReference type="NCBIfam" id="NF008113">
    <property type="entry name" value="PRK10860.1"/>
    <property type="match status" value="1"/>
</dbReference>
<evidence type="ECO:0000256" key="4">
    <source>
        <dbReference type="ARBA" id="ARBA00022723"/>
    </source>
</evidence>
<comment type="function">
    <text evidence="8">Catalyzes the deamination of adenosine to inosine at the wobble position 34 of tRNA(Arg2).</text>
</comment>
<organism evidence="10">
    <name type="scientific">Candidatus Caldatribacterium californiense</name>
    <dbReference type="NCBI Taxonomy" id="1454726"/>
    <lineage>
        <taxon>Bacteria</taxon>
        <taxon>Pseudomonadati</taxon>
        <taxon>Atribacterota</taxon>
        <taxon>Atribacteria</taxon>
        <taxon>Atribacterales</taxon>
        <taxon>Candidatus Caldatribacteriaceae</taxon>
        <taxon>Candidatus Caldatribacterium</taxon>
    </lineage>
</organism>
<evidence type="ECO:0000256" key="8">
    <source>
        <dbReference type="HAMAP-Rule" id="MF_00972"/>
    </source>
</evidence>
<feature type="active site" description="Proton donor" evidence="8">
    <location>
        <position position="55"/>
    </location>
</feature>
<evidence type="ECO:0000256" key="3">
    <source>
        <dbReference type="ARBA" id="ARBA00022694"/>
    </source>
</evidence>
<dbReference type="PROSITE" id="PS51747">
    <property type="entry name" value="CYT_DCMP_DEAMINASES_2"/>
    <property type="match status" value="1"/>
</dbReference>
<dbReference type="FunFam" id="3.40.140.10:FF:000005">
    <property type="entry name" value="tRNA-specific adenosine deaminase"/>
    <property type="match status" value="1"/>
</dbReference>
<dbReference type="GO" id="GO:0052717">
    <property type="term" value="F:tRNA-specific adenosine-34 deaminase activity"/>
    <property type="evidence" value="ECO:0007669"/>
    <property type="project" value="UniProtKB-UniRule"/>
</dbReference>
<dbReference type="InterPro" id="IPR028883">
    <property type="entry name" value="tRNA_aden_deaminase"/>
</dbReference>
<dbReference type="SUPFAM" id="SSF53927">
    <property type="entry name" value="Cytidine deaminase-like"/>
    <property type="match status" value="1"/>
</dbReference>
<proteinExistence type="inferred from homology"/>
<protein>
    <recommendedName>
        <fullName evidence="8">tRNA-specific adenosine deaminase</fullName>
        <ecNumber evidence="8">3.5.4.33</ecNumber>
    </recommendedName>
</protein>
<name>A0A7V3YHV0_9BACT</name>
<keyword evidence="6 8" id="KW-0862">Zinc</keyword>
<feature type="domain" description="CMP/dCMP-type deaminase" evidence="9">
    <location>
        <begin position="2"/>
        <end position="129"/>
    </location>
</feature>
<dbReference type="HAMAP" id="MF_00972">
    <property type="entry name" value="tRNA_aden_deaminase"/>
    <property type="match status" value="1"/>
</dbReference>
<evidence type="ECO:0000256" key="1">
    <source>
        <dbReference type="ARBA" id="ARBA00010669"/>
    </source>
</evidence>
<dbReference type="EMBL" id="DTFV01000126">
    <property type="protein sequence ID" value="HGI31382.1"/>
    <property type="molecule type" value="Genomic_DNA"/>
</dbReference>
<accession>A0A7V3YHV0</accession>
<dbReference type="CDD" id="cd01285">
    <property type="entry name" value="nucleoside_deaminase"/>
    <property type="match status" value="1"/>
</dbReference>
<evidence type="ECO:0000259" key="9">
    <source>
        <dbReference type="PROSITE" id="PS51747"/>
    </source>
</evidence>
<comment type="cofactor">
    <cofactor evidence="8">
        <name>Zn(2+)</name>
        <dbReference type="ChEBI" id="CHEBI:29105"/>
    </cofactor>
    <text evidence="8">Binds 1 zinc ion per subunit.</text>
</comment>
<dbReference type="InterPro" id="IPR002125">
    <property type="entry name" value="CMP_dCMP_dom"/>
</dbReference>
<feature type="binding site" evidence="8">
    <location>
        <position position="83"/>
    </location>
    <ligand>
        <name>Zn(2+)</name>
        <dbReference type="ChEBI" id="CHEBI:29105"/>
        <note>catalytic</note>
    </ligand>
</feature>
<reference evidence="10" key="1">
    <citation type="journal article" date="2020" name="mSystems">
        <title>Genome- and Community-Level Interaction Insights into Carbon Utilization and Element Cycling Functions of Hydrothermarchaeota in Hydrothermal Sediment.</title>
        <authorList>
            <person name="Zhou Z."/>
            <person name="Liu Y."/>
            <person name="Xu W."/>
            <person name="Pan J."/>
            <person name="Luo Z.H."/>
            <person name="Li M."/>
        </authorList>
    </citation>
    <scope>NUCLEOTIDE SEQUENCE [LARGE SCALE GENOMIC DNA]</scope>
    <source>
        <strain evidence="10">SpSt-747</strain>
    </source>
</reference>
<comment type="subunit">
    <text evidence="2 8">Homodimer.</text>
</comment>
<feature type="binding site" evidence="8">
    <location>
        <position position="53"/>
    </location>
    <ligand>
        <name>Zn(2+)</name>
        <dbReference type="ChEBI" id="CHEBI:29105"/>
        <note>catalytic</note>
    </ligand>
</feature>
<dbReference type="PROSITE" id="PS00903">
    <property type="entry name" value="CYT_DCMP_DEAMINASES_1"/>
    <property type="match status" value="1"/>
</dbReference>
<dbReference type="InterPro" id="IPR016192">
    <property type="entry name" value="APOBEC/CMP_deaminase_Zn-bd"/>
</dbReference>
<keyword evidence="5 8" id="KW-0378">Hydrolase</keyword>
<dbReference type="PANTHER" id="PTHR11079">
    <property type="entry name" value="CYTOSINE DEAMINASE FAMILY MEMBER"/>
    <property type="match status" value="1"/>
</dbReference>
<dbReference type="Pfam" id="PF00383">
    <property type="entry name" value="dCMP_cyt_deam_1"/>
    <property type="match status" value="1"/>
</dbReference>
<evidence type="ECO:0000256" key="5">
    <source>
        <dbReference type="ARBA" id="ARBA00022801"/>
    </source>
</evidence>
<feature type="binding site" evidence="8">
    <location>
        <position position="86"/>
    </location>
    <ligand>
        <name>Zn(2+)</name>
        <dbReference type="ChEBI" id="CHEBI:29105"/>
        <note>catalytic</note>
    </ligand>
</feature>
<dbReference type="PANTHER" id="PTHR11079:SF202">
    <property type="entry name" value="TRNA-SPECIFIC ADENOSINE DEAMINASE"/>
    <property type="match status" value="1"/>
</dbReference>
<sequence>MTQDERFMRLALKEAERAFLEDEVPVGACIVREGVVVALGHNRREGTNDVTAHAEIEAIRKAQGVLGDWRLEGCTLYVTLEPCLMCAGAIIQARIARLVFGAQDPKGGVAGSVLNVFVPGLFPHSVSVTGGVCAEECSALLRRYFQGKRK</sequence>
<keyword evidence="3 8" id="KW-0819">tRNA processing</keyword>
<gene>
    <name evidence="8" type="primary">tadA</name>
    <name evidence="10" type="ORF">ENV30_08785</name>
</gene>
<comment type="catalytic activity">
    <reaction evidence="7 8">
        <text>adenosine(34) in tRNA + H2O + H(+) = inosine(34) in tRNA + NH4(+)</text>
        <dbReference type="Rhea" id="RHEA:43168"/>
        <dbReference type="Rhea" id="RHEA-COMP:10373"/>
        <dbReference type="Rhea" id="RHEA-COMP:10374"/>
        <dbReference type="ChEBI" id="CHEBI:15377"/>
        <dbReference type="ChEBI" id="CHEBI:15378"/>
        <dbReference type="ChEBI" id="CHEBI:28938"/>
        <dbReference type="ChEBI" id="CHEBI:74411"/>
        <dbReference type="ChEBI" id="CHEBI:82852"/>
        <dbReference type="EC" id="3.5.4.33"/>
    </reaction>
</comment>
<dbReference type="GO" id="GO:0008270">
    <property type="term" value="F:zinc ion binding"/>
    <property type="evidence" value="ECO:0007669"/>
    <property type="project" value="UniProtKB-UniRule"/>
</dbReference>
<dbReference type="Gene3D" id="3.40.140.10">
    <property type="entry name" value="Cytidine Deaminase, domain 2"/>
    <property type="match status" value="1"/>
</dbReference>
<dbReference type="InterPro" id="IPR016193">
    <property type="entry name" value="Cytidine_deaminase-like"/>
</dbReference>
<evidence type="ECO:0000256" key="7">
    <source>
        <dbReference type="ARBA" id="ARBA00048045"/>
    </source>
</evidence>
<dbReference type="EC" id="3.5.4.33" evidence="8"/>
<keyword evidence="4 8" id="KW-0479">Metal-binding</keyword>